<dbReference type="GO" id="GO:0016301">
    <property type="term" value="F:kinase activity"/>
    <property type="evidence" value="ECO:0007669"/>
    <property type="project" value="UniProtKB-KW"/>
</dbReference>
<evidence type="ECO:0000256" key="1">
    <source>
        <dbReference type="ARBA" id="ARBA00010688"/>
    </source>
</evidence>
<evidence type="ECO:0000259" key="4">
    <source>
        <dbReference type="Pfam" id="PF00294"/>
    </source>
</evidence>
<accession>A0A941DU06</accession>
<dbReference type="EMBL" id="JAGSOT010000014">
    <property type="protein sequence ID" value="MBR7795711.1"/>
    <property type="molecule type" value="Genomic_DNA"/>
</dbReference>
<comment type="similarity">
    <text evidence="1">Belongs to the carbohydrate kinase PfkB family.</text>
</comment>
<dbReference type="PANTHER" id="PTHR43320">
    <property type="entry name" value="SUGAR KINASE"/>
    <property type="match status" value="1"/>
</dbReference>
<proteinExistence type="inferred from homology"/>
<evidence type="ECO:0000313" key="5">
    <source>
        <dbReference type="EMBL" id="MBR7795711.1"/>
    </source>
</evidence>
<reference evidence="5" key="1">
    <citation type="submission" date="2021-04" db="EMBL/GenBank/DDBJ databases">
        <title>Isolation and polyphasic classification of algal microorganism.</title>
        <authorList>
            <person name="Wang S."/>
        </authorList>
    </citation>
    <scope>NUCLEOTIDE SEQUENCE</scope>
    <source>
        <strain evidence="5">720a</strain>
    </source>
</reference>
<evidence type="ECO:0000313" key="6">
    <source>
        <dbReference type="Proteomes" id="UP000675284"/>
    </source>
</evidence>
<keyword evidence="6" id="KW-1185">Reference proteome</keyword>
<dbReference type="InterPro" id="IPR011611">
    <property type="entry name" value="PfkB_dom"/>
</dbReference>
<evidence type="ECO:0000256" key="3">
    <source>
        <dbReference type="ARBA" id="ARBA00022777"/>
    </source>
</evidence>
<dbReference type="AlphaFoldDB" id="A0A941DU06"/>
<dbReference type="Pfam" id="PF00294">
    <property type="entry name" value="PfkB"/>
    <property type="match status" value="1"/>
</dbReference>
<dbReference type="RefSeq" id="WP_166530142.1">
    <property type="nucleotide sequence ID" value="NZ_JAGSOT010000014.1"/>
</dbReference>
<keyword evidence="2" id="KW-0808">Transferase</keyword>
<dbReference type="CDD" id="cd01166">
    <property type="entry name" value="KdgK"/>
    <property type="match status" value="1"/>
</dbReference>
<name>A0A941DU06_9BACI</name>
<dbReference type="Proteomes" id="UP000675284">
    <property type="component" value="Unassembled WGS sequence"/>
</dbReference>
<dbReference type="SUPFAM" id="SSF53613">
    <property type="entry name" value="Ribokinase-like"/>
    <property type="match status" value="1"/>
</dbReference>
<dbReference type="InterPro" id="IPR029056">
    <property type="entry name" value="Ribokinase-like"/>
</dbReference>
<protein>
    <submittedName>
        <fullName evidence="5">Sugar kinase</fullName>
    </submittedName>
</protein>
<sequence length="338" mass="37894">MIKHIAAFGEVMMRLQVPDYKLLSQADSLNYSFSGTGVNITGALTCFGHRGSIVTTLPVTPLGDAAQSFLQKLGIDSSFIIRHGQSLGMYFLENGFGVRPSRVTYSNRMESSFNTATHDFYRFEKLAEQIDIVHFCGITLAMNDLVRQQLKTFAHALKKAGGTIIFDCNFRPSLWGKNGHHQARSHYEEIFELADIVIMNEKDALHTLGMYTEKKSERNQLMDLIPKVANLYNIPIIAGTHRNILDNQTHRLMGFLYKEERFTFSNKRTFSVLDRIGTGDAFASGIIHGLIEDFSNQDIVDFAVASAILAHTTVGDTPRATEKEVLQAMKTCSTDVRR</sequence>
<keyword evidence="3 5" id="KW-0418">Kinase</keyword>
<comment type="caution">
    <text evidence="5">The sequence shown here is derived from an EMBL/GenBank/DDBJ whole genome shotgun (WGS) entry which is preliminary data.</text>
</comment>
<organism evidence="5 6">
    <name type="scientific">Virgibacillus salarius</name>
    <dbReference type="NCBI Taxonomy" id="447199"/>
    <lineage>
        <taxon>Bacteria</taxon>
        <taxon>Bacillati</taxon>
        <taxon>Bacillota</taxon>
        <taxon>Bacilli</taxon>
        <taxon>Bacillales</taxon>
        <taxon>Bacillaceae</taxon>
        <taxon>Virgibacillus</taxon>
    </lineage>
</organism>
<evidence type="ECO:0000256" key="2">
    <source>
        <dbReference type="ARBA" id="ARBA00022679"/>
    </source>
</evidence>
<feature type="domain" description="Carbohydrate kinase PfkB" evidence="4">
    <location>
        <begin position="4"/>
        <end position="317"/>
    </location>
</feature>
<gene>
    <name evidence="5" type="ORF">KCX74_06590</name>
</gene>
<dbReference type="PANTHER" id="PTHR43320:SF2">
    <property type="entry name" value="2-DEHYDRO-3-DEOXYGLUCONOKINASE_2-DEHYDRO-3-DEOXYGALACTONOKINASE"/>
    <property type="match status" value="1"/>
</dbReference>
<dbReference type="Gene3D" id="3.40.1190.20">
    <property type="match status" value="1"/>
</dbReference>
<dbReference type="InterPro" id="IPR052700">
    <property type="entry name" value="Carb_kinase_PfkB-like"/>
</dbReference>